<dbReference type="PANTHER" id="PTHR47430:SF4">
    <property type="entry name" value="GB|AAC33480.1"/>
    <property type="match status" value="1"/>
</dbReference>
<organism evidence="2 3">
    <name type="scientific">Stephania cephalantha</name>
    <dbReference type="NCBI Taxonomy" id="152367"/>
    <lineage>
        <taxon>Eukaryota</taxon>
        <taxon>Viridiplantae</taxon>
        <taxon>Streptophyta</taxon>
        <taxon>Embryophyta</taxon>
        <taxon>Tracheophyta</taxon>
        <taxon>Spermatophyta</taxon>
        <taxon>Magnoliopsida</taxon>
        <taxon>Ranunculales</taxon>
        <taxon>Menispermaceae</taxon>
        <taxon>Menispermoideae</taxon>
        <taxon>Cissampelideae</taxon>
        <taxon>Stephania</taxon>
    </lineage>
</organism>
<dbReference type="Proteomes" id="UP001419268">
    <property type="component" value="Unassembled WGS sequence"/>
</dbReference>
<proteinExistence type="predicted"/>
<sequence>MFYLKELKTIHGLLNEKNSSRSPWSQDEYQALFDLVNMDLRMKAYQERESDNCMLRGNIFWEAISRKMGTRTGMQCCLKWYG</sequence>
<dbReference type="PROSITE" id="PS50090">
    <property type="entry name" value="MYB_LIKE"/>
    <property type="match status" value="1"/>
</dbReference>
<dbReference type="InterPro" id="IPR001005">
    <property type="entry name" value="SANT/Myb"/>
</dbReference>
<protein>
    <recommendedName>
        <fullName evidence="1">Myb-like domain-containing protein</fullName>
    </recommendedName>
</protein>
<name>A0AAP0HHU3_9MAGN</name>
<evidence type="ECO:0000259" key="1">
    <source>
        <dbReference type="PROSITE" id="PS50090"/>
    </source>
</evidence>
<dbReference type="Pfam" id="PF00249">
    <property type="entry name" value="Myb_DNA-binding"/>
    <property type="match status" value="1"/>
</dbReference>
<dbReference type="CDD" id="cd00167">
    <property type="entry name" value="SANT"/>
    <property type="match status" value="1"/>
</dbReference>
<dbReference type="PANTHER" id="PTHR47430">
    <property type="entry name" value="GB|AAC33480.1"/>
    <property type="match status" value="1"/>
</dbReference>
<evidence type="ECO:0000313" key="3">
    <source>
        <dbReference type="Proteomes" id="UP001419268"/>
    </source>
</evidence>
<evidence type="ECO:0000313" key="2">
    <source>
        <dbReference type="EMBL" id="KAK9089023.1"/>
    </source>
</evidence>
<dbReference type="EMBL" id="JBBNAG010000012">
    <property type="protein sequence ID" value="KAK9089023.1"/>
    <property type="molecule type" value="Genomic_DNA"/>
</dbReference>
<reference evidence="2 3" key="1">
    <citation type="submission" date="2024-01" db="EMBL/GenBank/DDBJ databases">
        <title>Genome assemblies of Stephania.</title>
        <authorList>
            <person name="Yang L."/>
        </authorList>
    </citation>
    <scope>NUCLEOTIDE SEQUENCE [LARGE SCALE GENOMIC DNA]</scope>
    <source>
        <strain evidence="2">JXDWG</strain>
        <tissue evidence="2">Leaf</tissue>
    </source>
</reference>
<dbReference type="AlphaFoldDB" id="A0AAP0HHU3"/>
<gene>
    <name evidence="2" type="ORF">Scep_028105</name>
</gene>
<dbReference type="InterPro" id="IPR009057">
    <property type="entry name" value="Homeodomain-like_sf"/>
</dbReference>
<dbReference type="SUPFAM" id="SSF46689">
    <property type="entry name" value="Homeodomain-like"/>
    <property type="match status" value="1"/>
</dbReference>
<comment type="caution">
    <text evidence="2">The sequence shown here is derived from an EMBL/GenBank/DDBJ whole genome shotgun (WGS) entry which is preliminary data.</text>
</comment>
<accession>A0AAP0HHU3</accession>
<feature type="domain" description="Myb-like" evidence="1">
    <location>
        <begin position="16"/>
        <end position="82"/>
    </location>
</feature>
<dbReference type="Gene3D" id="1.10.10.60">
    <property type="entry name" value="Homeodomain-like"/>
    <property type="match status" value="1"/>
</dbReference>
<keyword evidence="3" id="KW-1185">Reference proteome</keyword>